<dbReference type="AlphaFoldDB" id="A0A813M3G9"/>
<name>A0A813M3G9_9BILA</name>
<keyword evidence="2" id="KW-1185">Reference proteome</keyword>
<organism evidence="1 2">
    <name type="scientific">Brachionus calyciflorus</name>
    <dbReference type="NCBI Taxonomy" id="104777"/>
    <lineage>
        <taxon>Eukaryota</taxon>
        <taxon>Metazoa</taxon>
        <taxon>Spiralia</taxon>
        <taxon>Gnathifera</taxon>
        <taxon>Rotifera</taxon>
        <taxon>Eurotatoria</taxon>
        <taxon>Monogononta</taxon>
        <taxon>Pseudotrocha</taxon>
        <taxon>Ploima</taxon>
        <taxon>Brachionidae</taxon>
        <taxon>Brachionus</taxon>
    </lineage>
</organism>
<sequence length="242" mass="28681">MSLRPRMTDKSEDEWKKWLKKDLLTFPRIQPFLNEEKKYQKKLYLQLVDEYNVKKRLEQENIIKRLDRDMNLNRILIKDEKYLNIGRNKPKSNFFSPRITNRIYLDASKTAKNQLKNHSKSIDNFKIDFQDETPCPRHVRNSKRFDNREYYKLLVSSSDIDQIISQESTISLPAIGTKQEVLVENEFKAESFVLPQIDSINDNNLKNIQKESSNSLPPINKNNQIGILKPKYQLAGFDMKKI</sequence>
<dbReference type="Proteomes" id="UP000663879">
    <property type="component" value="Unassembled WGS sequence"/>
</dbReference>
<proteinExistence type="predicted"/>
<gene>
    <name evidence="1" type="ORF">OXX778_LOCUS890</name>
</gene>
<evidence type="ECO:0000313" key="2">
    <source>
        <dbReference type="Proteomes" id="UP000663879"/>
    </source>
</evidence>
<reference evidence="1" key="1">
    <citation type="submission" date="2021-02" db="EMBL/GenBank/DDBJ databases">
        <authorList>
            <person name="Nowell W R."/>
        </authorList>
    </citation>
    <scope>NUCLEOTIDE SEQUENCE</scope>
    <source>
        <strain evidence="1">Ploen Becks lab</strain>
    </source>
</reference>
<protein>
    <submittedName>
        <fullName evidence="1">Uncharacterized protein</fullName>
    </submittedName>
</protein>
<evidence type="ECO:0000313" key="1">
    <source>
        <dbReference type="EMBL" id="CAF0710047.1"/>
    </source>
</evidence>
<accession>A0A813M3G9</accession>
<dbReference type="EMBL" id="CAJNOC010000051">
    <property type="protein sequence ID" value="CAF0710047.1"/>
    <property type="molecule type" value="Genomic_DNA"/>
</dbReference>
<comment type="caution">
    <text evidence="1">The sequence shown here is derived from an EMBL/GenBank/DDBJ whole genome shotgun (WGS) entry which is preliminary data.</text>
</comment>
<dbReference type="OrthoDB" id="10475845at2759"/>